<keyword evidence="4" id="KW-0597">Phosphoprotein</keyword>
<dbReference type="PANTHER" id="PTHR45453">
    <property type="entry name" value="PHOSPHATE REGULON SENSOR PROTEIN PHOR"/>
    <property type="match status" value="1"/>
</dbReference>
<evidence type="ECO:0000256" key="6">
    <source>
        <dbReference type="ARBA" id="ARBA00022777"/>
    </source>
</evidence>
<evidence type="ECO:0000256" key="8">
    <source>
        <dbReference type="SAM" id="Phobius"/>
    </source>
</evidence>
<dbReference type="Pfam" id="PF00512">
    <property type="entry name" value="HisKA"/>
    <property type="match status" value="1"/>
</dbReference>
<dbReference type="InterPro" id="IPR050351">
    <property type="entry name" value="BphY/WalK/GraS-like"/>
</dbReference>
<evidence type="ECO:0000256" key="1">
    <source>
        <dbReference type="ARBA" id="ARBA00000085"/>
    </source>
</evidence>
<feature type="transmembrane region" description="Helical" evidence="8">
    <location>
        <begin position="178"/>
        <end position="196"/>
    </location>
</feature>
<dbReference type="CDD" id="cd00082">
    <property type="entry name" value="HisKA"/>
    <property type="match status" value="1"/>
</dbReference>
<comment type="caution">
    <text evidence="10">The sequence shown here is derived from an EMBL/GenBank/DDBJ whole genome shotgun (WGS) entry which is preliminary data.</text>
</comment>
<dbReference type="RefSeq" id="WP_227708260.1">
    <property type="nucleotide sequence ID" value="NZ_JAJEQX010000022.1"/>
</dbReference>
<organism evidence="10 11">
    <name type="scientific">Ruminococcus turbiniformis</name>
    <dbReference type="NCBI Taxonomy" id="2881258"/>
    <lineage>
        <taxon>Bacteria</taxon>
        <taxon>Bacillati</taxon>
        <taxon>Bacillota</taxon>
        <taxon>Clostridia</taxon>
        <taxon>Eubacteriales</taxon>
        <taxon>Oscillospiraceae</taxon>
        <taxon>Ruminococcus</taxon>
    </lineage>
</organism>
<dbReference type="InterPro" id="IPR003661">
    <property type="entry name" value="HisK_dim/P_dom"/>
</dbReference>
<dbReference type="GO" id="GO:0016301">
    <property type="term" value="F:kinase activity"/>
    <property type="evidence" value="ECO:0007669"/>
    <property type="project" value="UniProtKB-KW"/>
</dbReference>
<dbReference type="InterPro" id="IPR005467">
    <property type="entry name" value="His_kinase_dom"/>
</dbReference>
<keyword evidence="7" id="KW-0902">Two-component regulatory system</keyword>
<dbReference type="InterPro" id="IPR003594">
    <property type="entry name" value="HATPase_dom"/>
</dbReference>
<dbReference type="InterPro" id="IPR036890">
    <property type="entry name" value="HATPase_C_sf"/>
</dbReference>
<keyword evidence="8" id="KW-0812">Transmembrane</keyword>
<evidence type="ECO:0000256" key="5">
    <source>
        <dbReference type="ARBA" id="ARBA00022679"/>
    </source>
</evidence>
<evidence type="ECO:0000256" key="2">
    <source>
        <dbReference type="ARBA" id="ARBA00004370"/>
    </source>
</evidence>
<evidence type="ECO:0000256" key="7">
    <source>
        <dbReference type="ARBA" id="ARBA00023012"/>
    </source>
</evidence>
<dbReference type="PRINTS" id="PR00344">
    <property type="entry name" value="BCTRLSENSOR"/>
</dbReference>
<comment type="subcellular location">
    <subcellularLocation>
        <location evidence="2">Membrane</location>
    </subcellularLocation>
</comment>
<dbReference type="Pfam" id="PF02518">
    <property type="entry name" value="HATPase_c"/>
    <property type="match status" value="1"/>
</dbReference>
<proteinExistence type="predicted"/>
<name>A0ABS8FYR8_9FIRM</name>
<keyword evidence="11" id="KW-1185">Reference proteome</keyword>
<keyword evidence="6 10" id="KW-0418">Kinase</keyword>
<dbReference type="EC" id="2.7.13.3" evidence="3"/>
<dbReference type="PANTHER" id="PTHR45453:SF1">
    <property type="entry name" value="PHOSPHATE REGULON SENSOR PROTEIN PHOR"/>
    <property type="match status" value="1"/>
</dbReference>
<gene>
    <name evidence="10" type="ORF">LKD70_12235</name>
</gene>
<dbReference type="SUPFAM" id="SSF47384">
    <property type="entry name" value="Homodimeric domain of signal transducing histidine kinase"/>
    <property type="match status" value="1"/>
</dbReference>
<evidence type="ECO:0000256" key="4">
    <source>
        <dbReference type="ARBA" id="ARBA00022553"/>
    </source>
</evidence>
<dbReference type="InterPro" id="IPR036097">
    <property type="entry name" value="HisK_dim/P_sf"/>
</dbReference>
<dbReference type="SMART" id="SM00387">
    <property type="entry name" value="HATPase_c"/>
    <property type="match status" value="1"/>
</dbReference>
<evidence type="ECO:0000256" key="3">
    <source>
        <dbReference type="ARBA" id="ARBA00012438"/>
    </source>
</evidence>
<dbReference type="SMART" id="SM00388">
    <property type="entry name" value="HisKA"/>
    <property type="match status" value="1"/>
</dbReference>
<evidence type="ECO:0000313" key="10">
    <source>
        <dbReference type="EMBL" id="MCC2255176.1"/>
    </source>
</evidence>
<protein>
    <recommendedName>
        <fullName evidence="3">histidine kinase</fullName>
        <ecNumber evidence="3">2.7.13.3</ecNumber>
    </recommendedName>
</protein>
<feature type="transmembrane region" description="Helical" evidence="8">
    <location>
        <begin position="12"/>
        <end position="33"/>
    </location>
</feature>
<keyword evidence="5" id="KW-0808">Transferase</keyword>
<evidence type="ECO:0000259" key="9">
    <source>
        <dbReference type="PROSITE" id="PS50109"/>
    </source>
</evidence>
<reference evidence="10 11" key="1">
    <citation type="submission" date="2021-10" db="EMBL/GenBank/DDBJ databases">
        <title>Anaerobic single-cell dispensing facilitates the cultivation of human gut bacteria.</title>
        <authorList>
            <person name="Afrizal A."/>
        </authorList>
    </citation>
    <scope>NUCLEOTIDE SEQUENCE [LARGE SCALE GENOMIC DNA]</scope>
    <source>
        <strain evidence="10 11">CLA-AA-H200</strain>
    </source>
</reference>
<dbReference type="EMBL" id="JAJEQX010000022">
    <property type="protein sequence ID" value="MCC2255176.1"/>
    <property type="molecule type" value="Genomic_DNA"/>
</dbReference>
<dbReference type="Gene3D" id="3.30.565.10">
    <property type="entry name" value="Histidine kinase-like ATPase, C-terminal domain"/>
    <property type="match status" value="1"/>
</dbReference>
<dbReference type="Proteomes" id="UP001198151">
    <property type="component" value="Unassembled WGS sequence"/>
</dbReference>
<evidence type="ECO:0000313" key="11">
    <source>
        <dbReference type="Proteomes" id="UP001198151"/>
    </source>
</evidence>
<keyword evidence="8" id="KW-1133">Transmembrane helix</keyword>
<dbReference type="Gene3D" id="1.10.287.130">
    <property type="match status" value="1"/>
</dbReference>
<dbReference type="SUPFAM" id="SSF55874">
    <property type="entry name" value="ATPase domain of HSP90 chaperone/DNA topoisomerase II/histidine kinase"/>
    <property type="match status" value="1"/>
</dbReference>
<dbReference type="InterPro" id="IPR004358">
    <property type="entry name" value="Sig_transdc_His_kin-like_C"/>
</dbReference>
<accession>A0ABS8FYR8</accession>
<dbReference type="PROSITE" id="PS50109">
    <property type="entry name" value="HIS_KIN"/>
    <property type="match status" value="1"/>
</dbReference>
<feature type="domain" description="Histidine kinase" evidence="9">
    <location>
        <begin position="216"/>
        <end position="432"/>
    </location>
</feature>
<sequence>MLKQLSNRLHLFLAGILMVIITLILCFSLWNMYQSQQLADISYIQRMTSLIIYQLEDDTSNPQAVLSNYESGTNVYSILEDSEGKVLYQSIPDTATDFANLFKKISNSISTESAADSQKFQTVTEQGGFIEMDGADHDHYYAIPATVSTKAGTVYTLALFYERTSIVDLLLREAPKYLSIWIVSLISILFISRFLLRKAFEPTEQILQSQKNFVAAASHELKSPLAVIMANVEAVHNTEIQDPQAQTCLKTIDSECSRMSKLVRDMLLLASSDADKWTIQKNDVNIDTLLITLYEAFEPVCIRKFIFLKLDISEESYPVLYTDRERLFQILSIYLDNAVYYSPENSTIEIRTKQTSKELTFYVVDHGCGVAEEDKPFIFNRFYCADKSRTDKSHFGLGLSIAKELSRILGGKIGFEDTAGGGATFYLTIPLK</sequence>
<keyword evidence="8" id="KW-0472">Membrane</keyword>
<comment type="catalytic activity">
    <reaction evidence="1">
        <text>ATP + protein L-histidine = ADP + protein N-phospho-L-histidine.</text>
        <dbReference type="EC" id="2.7.13.3"/>
    </reaction>
</comment>